<dbReference type="VEuPathDB" id="AmoebaDB:NAEGRDRAFT_76346"/>
<gene>
    <name evidence="5" type="ORF">NAEGRDRAFT_76346</name>
</gene>
<sequence>MIAVMLPNLPLFPVLFHGISYVGGIVTTLNPLYSYEEIQSQLADSGAIMMITSKDFLEKAQKSIENTKVKQLFVLDLKDEIVENVLKVEETLLKESVRTEMINTVSFNTKEDVFAVPYSSGTVGLCKGVCLTHFNTLSNILQFRCSVEKISSGDCTIAVLPFFHIYGLTLICNAALYEGAKVVTMARFDLETFLRNIQTHQVTRIHLVPPIMIALAKHPLIEKYNLTSIKTLVSAAAPLSAEVASMVSKRLNVIVKQGYGLTETGPVCCVCPDDNVKVGSVGLLLPLTDLKILDLETEEEITQVGKQGELCFSGPQMMKGYLNNEEATKYTLRNGFIHTGDVGYIDSDGFLYIVDRVKELIKYNGYQVPPAELEGILLKHPKILDAAVIGIQDETVGELPKAFVVMRPNETLSEDEVMNFVAEHVSPQRRVRLVEFVKEIPKSSSGKILRRLLRQR</sequence>
<evidence type="ECO:0000313" key="6">
    <source>
        <dbReference type="Proteomes" id="UP000006671"/>
    </source>
</evidence>
<dbReference type="RefSeq" id="XP_002668735.1">
    <property type="nucleotide sequence ID" value="XM_002668689.1"/>
</dbReference>
<evidence type="ECO:0000259" key="4">
    <source>
        <dbReference type="Pfam" id="PF13193"/>
    </source>
</evidence>
<dbReference type="STRING" id="5762.D2W4L2"/>
<dbReference type="EMBL" id="GG738963">
    <property type="protein sequence ID" value="EFC35991.1"/>
    <property type="molecule type" value="Genomic_DNA"/>
</dbReference>
<dbReference type="InterPro" id="IPR045851">
    <property type="entry name" value="AMP-bd_C_sf"/>
</dbReference>
<reference evidence="5 6" key="1">
    <citation type="journal article" date="2010" name="Cell">
        <title>The genome of Naegleria gruberi illuminates early eukaryotic versatility.</title>
        <authorList>
            <person name="Fritz-Laylin L.K."/>
            <person name="Prochnik S.E."/>
            <person name="Ginger M.L."/>
            <person name="Dacks J.B."/>
            <person name="Carpenter M.L."/>
            <person name="Field M.C."/>
            <person name="Kuo A."/>
            <person name="Paredez A."/>
            <person name="Chapman J."/>
            <person name="Pham J."/>
            <person name="Shu S."/>
            <person name="Neupane R."/>
            <person name="Cipriano M."/>
            <person name="Mancuso J."/>
            <person name="Tu H."/>
            <person name="Salamov A."/>
            <person name="Lindquist E."/>
            <person name="Shapiro H."/>
            <person name="Lucas S."/>
            <person name="Grigoriev I.V."/>
            <person name="Cande W.Z."/>
            <person name="Fulton C."/>
            <person name="Rokhsar D.S."/>
            <person name="Dawson S.C."/>
        </authorList>
    </citation>
    <scope>NUCLEOTIDE SEQUENCE [LARGE SCALE GENOMIC DNA]</scope>
    <source>
        <strain evidence="5 6">NEG-M</strain>
    </source>
</reference>
<dbReference type="eggNOG" id="KOG1176">
    <property type="taxonomic scope" value="Eukaryota"/>
</dbReference>
<dbReference type="PANTHER" id="PTHR24096">
    <property type="entry name" value="LONG-CHAIN-FATTY-ACID--COA LIGASE"/>
    <property type="match status" value="1"/>
</dbReference>
<evidence type="ECO:0000313" key="5">
    <source>
        <dbReference type="EMBL" id="EFC35991.1"/>
    </source>
</evidence>
<dbReference type="InterPro" id="IPR025110">
    <property type="entry name" value="AMP-bd_C"/>
</dbReference>
<dbReference type="GeneID" id="8856289"/>
<dbReference type="AlphaFoldDB" id="D2W4L2"/>
<dbReference type="Pfam" id="PF13193">
    <property type="entry name" value="AMP-binding_C"/>
    <property type="match status" value="1"/>
</dbReference>
<evidence type="ECO:0000259" key="3">
    <source>
        <dbReference type="Pfam" id="PF00501"/>
    </source>
</evidence>
<dbReference type="GO" id="GO:0016405">
    <property type="term" value="F:CoA-ligase activity"/>
    <property type="evidence" value="ECO:0007669"/>
    <property type="project" value="TreeGrafter"/>
</dbReference>
<dbReference type="InterPro" id="IPR000873">
    <property type="entry name" value="AMP-dep_synth/lig_dom"/>
</dbReference>
<protein>
    <submittedName>
        <fullName evidence="5">Predicted protein</fullName>
    </submittedName>
</protein>
<evidence type="ECO:0000256" key="1">
    <source>
        <dbReference type="ARBA" id="ARBA00006432"/>
    </source>
</evidence>
<dbReference type="Proteomes" id="UP000006671">
    <property type="component" value="Unassembled WGS sequence"/>
</dbReference>
<dbReference type="InParanoid" id="D2W4L2"/>
<dbReference type="OMA" id="RDPYTCG"/>
<keyword evidence="2" id="KW-0436">Ligase</keyword>
<dbReference type="OrthoDB" id="10253869at2759"/>
<name>D2W4L2_NAEGR</name>
<dbReference type="Gene3D" id="3.30.300.30">
    <property type="match status" value="1"/>
</dbReference>
<evidence type="ECO:0000256" key="2">
    <source>
        <dbReference type="ARBA" id="ARBA00022598"/>
    </source>
</evidence>
<comment type="similarity">
    <text evidence="1">Belongs to the ATP-dependent AMP-binding enzyme family.</text>
</comment>
<accession>D2W4L2</accession>
<feature type="domain" description="AMP-binding enzyme C-terminal" evidence="4">
    <location>
        <begin position="372"/>
        <end position="447"/>
    </location>
</feature>
<dbReference type="PANTHER" id="PTHR24096:SF149">
    <property type="entry name" value="AMP-BINDING DOMAIN-CONTAINING PROTEIN-RELATED"/>
    <property type="match status" value="1"/>
</dbReference>
<dbReference type="FunFam" id="3.30.300.30:FF:000007">
    <property type="entry name" value="4-coumarate--CoA ligase 2"/>
    <property type="match status" value="1"/>
</dbReference>
<keyword evidence="6" id="KW-1185">Reference proteome</keyword>
<dbReference type="KEGG" id="ngr:NAEGRDRAFT_76346"/>
<dbReference type="SUPFAM" id="SSF56801">
    <property type="entry name" value="Acetyl-CoA synthetase-like"/>
    <property type="match status" value="1"/>
</dbReference>
<dbReference type="Gene3D" id="3.40.50.980">
    <property type="match status" value="2"/>
</dbReference>
<proteinExistence type="inferred from homology"/>
<feature type="domain" description="AMP-dependent synthetase/ligase" evidence="3">
    <location>
        <begin position="2"/>
        <end position="322"/>
    </location>
</feature>
<dbReference type="Gene3D" id="2.30.38.10">
    <property type="entry name" value="Luciferase, Domain 3"/>
    <property type="match status" value="1"/>
</dbReference>
<organism evidence="6">
    <name type="scientific">Naegleria gruberi</name>
    <name type="common">Amoeba</name>
    <dbReference type="NCBI Taxonomy" id="5762"/>
    <lineage>
        <taxon>Eukaryota</taxon>
        <taxon>Discoba</taxon>
        <taxon>Heterolobosea</taxon>
        <taxon>Tetramitia</taxon>
        <taxon>Eutetramitia</taxon>
        <taxon>Vahlkampfiidae</taxon>
        <taxon>Naegleria</taxon>
    </lineage>
</organism>
<dbReference type="Pfam" id="PF00501">
    <property type="entry name" value="AMP-binding"/>
    <property type="match status" value="1"/>
</dbReference>